<protein>
    <recommendedName>
        <fullName evidence="3">WSC domain-containing protein</fullName>
    </recommendedName>
</protein>
<evidence type="ECO:0000259" key="3">
    <source>
        <dbReference type="PROSITE" id="PS51212"/>
    </source>
</evidence>
<feature type="region of interest" description="Disordered" evidence="2">
    <location>
        <begin position="49"/>
        <end position="80"/>
    </location>
</feature>
<dbReference type="SMART" id="SM00321">
    <property type="entry name" value="WSC"/>
    <property type="match status" value="1"/>
</dbReference>
<dbReference type="Pfam" id="PF01822">
    <property type="entry name" value="WSC"/>
    <property type="match status" value="1"/>
</dbReference>
<feature type="domain" description="WSC" evidence="3">
    <location>
        <begin position="104"/>
        <end position="214"/>
    </location>
</feature>
<feature type="compositionally biased region" description="Polar residues" evidence="2">
    <location>
        <begin position="425"/>
        <end position="439"/>
    </location>
</feature>
<organism evidence="4 5">
    <name type="scientific">Apiospora phragmitis</name>
    <dbReference type="NCBI Taxonomy" id="2905665"/>
    <lineage>
        <taxon>Eukaryota</taxon>
        <taxon>Fungi</taxon>
        <taxon>Dikarya</taxon>
        <taxon>Ascomycota</taxon>
        <taxon>Pezizomycotina</taxon>
        <taxon>Sordariomycetes</taxon>
        <taxon>Xylariomycetidae</taxon>
        <taxon>Amphisphaeriales</taxon>
        <taxon>Apiosporaceae</taxon>
        <taxon>Apiospora</taxon>
    </lineage>
</organism>
<reference evidence="4 5" key="1">
    <citation type="submission" date="2023-01" db="EMBL/GenBank/DDBJ databases">
        <title>Analysis of 21 Apiospora genomes using comparative genomics revels a genus with tremendous synthesis potential of carbohydrate active enzymes and secondary metabolites.</title>
        <authorList>
            <person name="Sorensen T."/>
        </authorList>
    </citation>
    <scope>NUCLEOTIDE SEQUENCE [LARGE SCALE GENOMIC DNA]</scope>
    <source>
        <strain evidence="4 5">CBS 135458</strain>
    </source>
</reference>
<feature type="compositionally biased region" description="Low complexity" evidence="2">
    <location>
        <begin position="219"/>
        <end position="254"/>
    </location>
</feature>
<dbReference type="EMBL" id="JAQQWL010000005">
    <property type="protein sequence ID" value="KAK8073714.1"/>
    <property type="molecule type" value="Genomic_DNA"/>
</dbReference>
<feature type="region of interest" description="Disordered" evidence="2">
    <location>
        <begin position="406"/>
        <end position="442"/>
    </location>
</feature>
<sequence length="610" mass="64269">MSTTNTNSFSLRRSYIQGILGISLLLSLPSTSPSLSVFVRAADSENYNIGEDTTSLPPPPPGVSTSEVLEIGPPPTTRHDDTIVTRTVTITIAYKPILAPGDSTYSLLGCYGHTGFEGIHPFGQERDYASPPSLEAKNITVAACLDGCAKLPSPNKTAGQFVYVGLENGSECYCAVNLSPEATKLSGDNCTSACPGSPRLSCGGKDAIAIYSLASTSQASSTGKDKSSSSSAPPSTSATTRPPRSSESPATAPAKAPGIGMGALSPPSAPTTSHIVFEDQKDSGGAGPPAPASTATVAAISGSMSGAVLLGALAFFCWRTYKKRRLEQDARVAAMVVARKTGRKVDDNENDDANDKVYHYERRLSRGRPRTRDHHHRPPSLIIGGDVFRHDKDVRLLPHEILVPTTPALESGGKDPTSYYHHTANKNTSTTGGEQQQQNPERDSLFSVLLGQVSVPFGPHTPPAIGSSSAVQWRRTADMAAAAAQSVPVSPLTKAPDHVALPLGGLGERAWHRRRISTPYAPPPTAPLPPTPPNKKKRIAAAAAAAAIGGPRTEEGPKGQAAGSHRSARPLAKTPPRSKPLPERRAQLLRYRRVTYTRLSSTTGTTKKAV</sequence>
<dbReference type="Proteomes" id="UP001480595">
    <property type="component" value="Unassembled WGS sequence"/>
</dbReference>
<keyword evidence="1" id="KW-0677">Repeat</keyword>
<proteinExistence type="predicted"/>
<feature type="region of interest" description="Disordered" evidence="2">
    <location>
        <begin position="365"/>
        <end position="384"/>
    </location>
</feature>
<feature type="compositionally biased region" description="Basic residues" evidence="2">
    <location>
        <begin position="365"/>
        <end position="378"/>
    </location>
</feature>
<dbReference type="RefSeq" id="XP_066718189.1">
    <property type="nucleotide sequence ID" value="XM_066856022.1"/>
</dbReference>
<accession>A0ABR1VUY5</accession>
<dbReference type="InterPro" id="IPR051589">
    <property type="entry name" value="Sialate-O-sulfotransferase"/>
</dbReference>
<evidence type="ECO:0000313" key="4">
    <source>
        <dbReference type="EMBL" id="KAK8073714.1"/>
    </source>
</evidence>
<dbReference type="PANTHER" id="PTHR45964">
    <property type="entry name" value="WSCD FAMILY MEMBER CG9164"/>
    <property type="match status" value="1"/>
</dbReference>
<evidence type="ECO:0000256" key="1">
    <source>
        <dbReference type="ARBA" id="ARBA00022737"/>
    </source>
</evidence>
<feature type="region of interest" description="Disordered" evidence="2">
    <location>
        <begin position="517"/>
        <end position="586"/>
    </location>
</feature>
<evidence type="ECO:0000313" key="5">
    <source>
        <dbReference type="Proteomes" id="UP001480595"/>
    </source>
</evidence>
<feature type="region of interest" description="Disordered" evidence="2">
    <location>
        <begin position="219"/>
        <end position="294"/>
    </location>
</feature>
<dbReference type="PROSITE" id="PS51212">
    <property type="entry name" value="WSC"/>
    <property type="match status" value="1"/>
</dbReference>
<keyword evidence="5" id="KW-1185">Reference proteome</keyword>
<name>A0ABR1VUY5_9PEZI</name>
<dbReference type="GeneID" id="92089085"/>
<dbReference type="InterPro" id="IPR002889">
    <property type="entry name" value="WSC_carb-bd"/>
</dbReference>
<evidence type="ECO:0000256" key="2">
    <source>
        <dbReference type="SAM" id="MobiDB-lite"/>
    </source>
</evidence>
<dbReference type="PANTHER" id="PTHR45964:SF5">
    <property type="entry name" value="WSCD FAMILY MEMBER CG9164"/>
    <property type="match status" value="1"/>
</dbReference>
<gene>
    <name evidence="4" type="ORF">PG994_004613</name>
</gene>
<comment type="caution">
    <text evidence="4">The sequence shown here is derived from an EMBL/GenBank/DDBJ whole genome shotgun (WGS) entry which is preliminary data.</text>
</comment>
<feature type="compositionally biased region" description="Pro residues" evidence="2">
    <location>
        <begin position="520"/>
        <end position="533"/>
    </location>
</feature>